<name>A0A8S3U556_MYTED</name>
<organism evidence="3 4">
    <name type="scientific">Mytilus edulis</name>
    <name type="common">Blue mussel</name>
    <dbReference type="NCBI Taxonomy" id="6550"/>
    <lineage>
        <taxon>Eukaryota</taxon>
        <taxon>Metazoa</taxon>
        <taxon>Spiralia</taxon>
        <taxon>Lophotrochozoa</taxon>
        <taxon>Mollusca</taxon>
        <taxon>Bivalvia</taxon>
        <taxon>Autobranchia</taxon>
        <taxon>Pteriomorphia</taxon>
        <taxon>Mytilida</taxon>
        <taxon>Mytiloidea</taxon>
        <taxon>Mytilidae</taxon>
        <taxon>Mytilinae</taxon>
        <taxon>Mytilus</taxon>
    </lineage>
</organism>
<dbReference type="OrthoDB" id="6116593at2759"/>
<keyword evidence="4" id="KW-1185">Reference proteome</keyword>
<accession>A0A8S3U556</accession>
<evidence type="ECO:0000313" key="3">
    <source>
        <dbReference type="EMBL" id="CAG2238639.1"/>
    </source>
</evidence>
<dbReference type="InterPro" id="IPR036388">
    <property type="entry name" value="WH-like_DNA-bd_sf"/>
</dbReference>
<evidence type="ECO:0000313" key="4">
    <source>
        <dbReference type="Proteomes" id="UP000683360"/>
    </source>
</evidence>
<sequence>MFPKSTVYIAAFNVHVNASQIVGSKSSERDQRKQQFIDNLGQVLYNQEKRTSEKIYFISNTEDDDGVFEEIREEISRQAMTMRDWGQDCPLKWLLFQQVLLKLKESNVSISSIQRLLKIAKHEDISIIKDDDVKQCLQYCHDIGTVVYFNEEKLADYVILDPKWLIDAFRCLVSDKIENDIKVSDDWQTLKDTGQISESLISLLFSKEPELKFEDNKEHLIEVMKRFDIIVNLKDSTALYMPCMIKSCSFFEVQRQFSDGNQPTHKTSWLCLEFKFLPPAFFNHIIAWYIKQYHVSVILDKQIRRKRKALYRQIGVFDLDSSGCEQLVVCEGPNTIALQVWDSSKPNKTYGKLGSDLFRFVDTLRKRYSLHIQYSFTFTCKDGDFTFNRKTIEDLVPQEYRCFEHNTNHISDDLVKPWDYSKTLW</sequence>
<evidence type="ECO:0000259" key="2">
    <source>
        <dbReference type="Pfam" id="PF16095"/>
    </source>
</evidence>
<dbReference type="Pfam" id="PF16095">
    <property type="entry name" value="COR-A"/>
    <property type="match status" value="1"/>
</dbReference>
<dbReference type="InterPro" id="IPR032171">
    <property type="entry name" value="COR-A"/>
</dbReference>
<protein>
    <recommendedName>
        <fullName evidence="2">COR domain-containing protein</fullName>
    </recommendedName>
</protein>
<reference evidence="3" key="1">
    <citation type="submission" date="2021-03" db="EMBL/GenBank/DDBJ databases">
        <authorList>
            <person name="Bekaert M."/>
        </authorList>
    </citation>
    <scope>NUCLEOTIDE SEQUENCE</scope>
</reference>
<evidence type="ECO:0000256" key="1">
    <source>
        <dbReference type="ARBA" id="ARBA00022737"/>
    </source>
</evidence>
<dbReference type="Proteomes" id="UP000683360">
    <property type="component" value="Unassembled WGS sequence"/>
</dbReference>
<proteinExistence type="predicted"/>
<dbReference type="AlphaFoldDB" id="A0A8S3U556"/>
<dbReference type="EMBL" id="CAJPWZ010002463">
    <property type="protein sequence ID" value="CAG2238639.1"/>
    <property type="molecule type" value="Genomic_DNA"/>
</dbReference>
<gene>
    <name evidence="3" type="ORF">MEDL_51037</name>
</gene>
<feature type="domain" description="COR" evidence="2">
    <location>
        <begin position="90"/>
        <end position="235"/>
    </location>
</feature>
<dbReference type="Gene3D" id="1.10.10.10">
    <property type="entry name" value="Winged helix-like DNA-binding domain superfamily/Winged helix DNA-binding domain"/>
    <property type="match status" value="1"/>
</dbReference>
<keyword evidence="1" id="KW-0677">Repeat</keyword>
<comment type="caution">
    <text evidence="3">The sequence shown here is derived from an EMBL/GenBank/DDBJ whole genome shotgun (WGS) entry which is preliminary data.</text>
</comment>